<keyword evidence="5 6" id="KW-0472">Membrane</keyword>
<protein>
    <submittedName>
        <fullName evidence="7">Sporulation integral membrane protein YtvI</fullName>
    </submittedName>
</protein>
<name>W0FMJ2_9BACT</name>
<dbReference type="PANTHER" id="PTHR21716:SF68">
    <property type="entry name" value="TRANSPORT PROTEIN YTVI-RELATED"/>
    <property type="match status" value="1"/>
</dbReference>
<feature type="transmembrane region" description="Helical" evidence="6">
    <location>
        <begin position="324"/>
        <end position="350"/>
    </location>
</feature>
<evidence type="ECO:0000313" key="7">
    <source>
        <dbReference type="EMBL" id="AHF26171.1"/>
    </source>
</evidence>
<dbReference type="EMBL" id="KC246869">
    <property type="protein sequence ID" value="AHF26171.1"/>
    <property type="molecule type" value="Genomic_DNA"/>
</dbReference>
<comment type="similarity">
    <text evidence="2">Belongs to the autoinducer-2 exporter (AI-2E) (TC 2.A.86) family.</text>
</comment>
<evidence type="ECO:0000256" key="4">
    <source>
        <dbReference type="ARBA" id="ARBA00022989"/>
    </source>
</evidence>
<sequence length="379" mass="41881">MSEERKAAERLALRLLGILLAFVVLRWVLPEVWDKLSPFIIAIPIAAALQPVIRFLQKKIKMKRSPASLIPVLLLLFIFLGLLIWLFTFGIGQVTRIVNHSGDIITETVNSVRQALKNLLASIGATSGPGVEQWLRNAISQAMERLSEFGTDVAEKMVNFSISLAASMPYVIIYISFLTIGLYFISKDYDNIRSYLPGGTRRKQDSTTTQLTNSTLKSLFGYLRVQGTFGVMVWIISWIYLTVFGFPYAGIIALCCGVFELIPMIGSGVPYIVMSAVQFLLGNTRFGILLLVLTLVLQLLRRVLEPKLMADRIGITPLQSLIGMFVGLRYGGIIGLIGGPVLMSVVVGAFKGGLFSLAARDFHTISVWFKNRLKQQGGS</sequence>
<feature type="transmembrane region" description="Helical" evidence="6">
    <location>
        <begin position="36"/>
        <end position="56"/>
    </location>
</feature>
<dbReference type="GO" id="GO:0016020">
    <property type="term" value="C:membrane"/>
    <property type="evidence" value="ECO:0007669"/>
    <property type="project" value="UniProtKB-SubCell"/>
</dbReference>
<accession>W0FMJ2</accession>
<evidence type="ECO:0000256" key="5">
    <source>
        <dbReference type="ARBA" id="ARBA00023136"/>
    </source>
</evidence>
<feature type="transmembrane region" description="Helical" evidence="6">
    <location>
        <begin position="246"/>
        <end position="274"/>
    </location>
</feature>
<dbReference type="InterPro" id="IPR002549">
    <property type="entry name" value="AI-2E-like"/>
</dbReference>
<keyword evidence="4 6" id="KW-1133">Transmembrane helix</keyword>
<feature type="transmembrane region" description="Helical" evidence="6">
    <location>
        <begin position="286"/>
        <end position="304"/>
    </location>
</feature>
<comment type="subcellular location">
    <subcellularLocation>
        <location evidence="1">Membrane</location>
        <topology evidence="1">Multi-pass membrane protein</topology>
    </subcellularLocation>
</comment>
<dbReference type="GO" id="GO:0055085">
    <property type="term" value="P:transmembrane transport"/>
    <property type="evidence" value="ECO:0007669"/>
    <property type="project" value="TreeGrafter"/>
</dbReference>
<dbReference type="PANTHER" id="PTHR21716">
    <property type="entry name" value="TRANSMEMBRANE PROTEIN"/>
    <property type="match status" value="1"/>
</dbReference>
<feature type="transmembrane region" description="Helical" evidence="6">
    <location>
        <begin position="68"/>
        <end position="91"/>
    </location>
</feature>
<proteinExistence type="inferred from homology"/>
<reference evidence="7" key="1">
    <citation type="journal article" date="2013" name="PLoS ONE">
        <title>Metagenomic insights into the carbohydrate-active enzymes carried by the microorganisms adhering to solid digesta in the rumen of cows.</title>
        <authorList>
            <person name="Wang L."/>
            <person name="Hatem A."/>
            <person name="Catalyurek U.V."/>
            <person name="Morrison M."/>
            <person name="Yu Z."/>
        </authorList>
    </citation>
    <scope>NUCLEOTIDE SEQUENCE</scope>
</reference>
<evidence type="ECO:0000256" key="6">
    <source>
        <dbReference type="SAM" id="Phobius"/>
    </source>
</evidence>
<feature type="transmembrane region" description="Helical" evidence="6">
    <location>
        <begin position="162"/>
        <end position="185"/>
    </location>
</feature>
<dbReference type="InterPro" id="IPR014227">
    <property type="entry name" value="YtvI-like"/>
</dbReference>
<keyword evidence="3 6" id="KW-0812">Transmembrane</keyword>
<dbReference type="Pfam" id="PF01594">
    <property type="entry name" value="AI-2E_transport"/>
    <property type="match status" value="1"/>
</dbReference>
<organism evidence="7">
    <name type="scientific">uncultured bacterium Contigcl_1774</name>
    <dbReference type="NCBI Taxonomy" id="1393661"/>
    <lineage>
        <taxon>Bacteria</taxon>
        <taxon>environmental samples</taxon>
    </lineage>
</organism>
<evidence type="ECO:0000256" key="1">
    <source>
        <dbReference type="ARBA" id="ARBA00004141"/>
    </source>
</evidence>
<dbReference type="NCBIfam" id="TIGR02872">
    <property type="entry name" value="spore_ytvI"/>
    <property type="match status" value="1"/>
</dbReference>
<dbReference type="AlphaFoldDB" id="W0FMJ2"/>
<evidence type="ECO:0000256" key="2">
    <source>
        <dbReference type="ARBA" id="ARBA00009773"/>
    </source>
</evidence>
<feature type="transmembrane region" description="Helical" evidence="6">
    <location>
        <begin position="12"/>
        <end position="30"/>
    </location>
</feature>
<feature type="transmembrane region" description="Helical" evidence="6">
    <location>
        <begin position="219"/>
        <end position="240"/>
    </location>
</feature>
<evidence type="ECO:0000256" key="3">
    <source>
        <dbReference type="ARBA" id="ARBA00022692"/>
    </source>
</evidence>